<feature type="compositionally biased region" description="Basic and acidic residues" evidence="1">
    <location>
        <begin position="201"/>
        <end position="217"/>
    </location>
</feature>
<feature type="region of interest" description="Disordered" evidence="1">
    <location>
        <begin position="142"/>
        <end position="161"/>
    </location>
</feature>
<dbReference type="AlphaFoldDB" id="B9TEX5"/>
<organism evidence="2 3">
    <name type="scientific">Ricinus communis</name>
    <name type="common">Castor bean</name>
    <dbReference type="NCBI Taxonomy" id="3988"/>
    <lineage>
        <taxon>Eukaryota</taxon>
        <taxon>Viridiplantae</taxon>
        <taxon>Streptophyta</taxon>
        <taxon>Embryophyta</taxon>
        <taxon>Tracheophyta</taxon>
        <taxon>Spermatophyta</taxon>
        <taxon>Magnoliopsida</taxon>
        <taxon>eudicotyledons</taxon>
        <taxon>Gunneridae</taxon>
        <taxon>Pentapetalae</taxon>
        <taxon>rosids</taxon>
        <taxon>fabids</taxon>
        <taxon>Malpighiales</taxon>
        <taxon>Euphorbiaceae</taxon>
        <taxon>Acalyphoideae</taxon>
        <taxon>Acalypheae</taxon>
        <taxon>Ricinus</taxon>
    </lineage>
</organism>
<dbReference type="EMBL" id="EQ979355">
    <property type="protein sequence ID" value="EEF25589.1"/>
    <property type="molecule type" value="Genomic_DNA"/>
</dbReference>
<feature type="non-terminal residue" evidence="2">
    <location>
        <position position="302"/>
    </location>
</feature>
<feature type="compositionally biased region" description="Basic residues" evidence="1">
    <location>
        <begin position="78"/>
        <end position="87"/>
    </location>
</feature>
<protein>
    <submittedName>
        <fullName evidence="2">Uncharacterized protein</fullName>
    </submittedName>
</protein>
<feature type="non-terminal residue" evidence="2">
    <location>
        <position position="1"/>
    </location>
</feature>
<name>B9TEX5_RICCO</name>
<feature type="region of interest" description="Disordered" evidence="1">
    <location>
        <begin position="258"/>
        <end position="282"/>
    </location>
</feature>
<accession>B9TEX5</accession>
<keyword evidence="3" id="KW-1185">Reference proteome</keyword>
<sequence length="302" mass="34228">RPLVEIHPAPGRTAGSRHPGCRCARGHPQLPPARRRGSPALPHATRPARTRQAGHPEPARDDRPRPAPGCAARSAVRAGRRSRRSGQRRAPPALHRLQARARHARHRIHRPARHRVVRQAGMPVRRRRGCAAERCRCRRRPAPLHRGQQGPVRRLHDGRRRARHRIRAPGAGLRQDQPVGRLVRHPPRAGVCARLPRRRAHVDARRRGRARPGDPGRRPRQPGRARPVVRPVREGCRLRPRRAPARHRAQHAVFAGRRAPPAVPRAQRQRGPLAAVRRAPQPRRRLFARRLARHPAAPGRRL</sequence>
<dbReference type="Proteomes" id="UP000008311">
    <property type="component" value="Unassembled WGS sequence"/>
</dbReference>
<feature type="compositionally biased region" description="Low complexity" evidence="1">
    <location>
        <begin position="258"/>
        <end position="279"/>
    </location>
</feature>
<evidence type="ECO:0000313" key="2">
    <source>
        <dbReference type="EMBL" id="EEF25589.1"/>
    </source>
</evidence>
<reference evidence="3" key="1">
    <citation type="journal article" date="2010" name="Nat. Biotechnol.">
        <title>Draft genome sequence of the oilseed species Ricinus communis.</title>
        <authorList>
            <person name="Chan A.P."/>
            <person name="Crabtree J."/>
            <person name="Zhao Q."/>
            <person name="Lorenzi H."/>
            <person name="Orvis J."/>
            <person name="Puiu D."/>
            <person name="Melake-Berhan A."/>
            <person name="Jones K.M."/>
            <person name="Redman J."/>
            <person name="Chen G."/>
            <person name="Cahoon E.B."/>
            <person name="Gedil M."/>
            <person name="Stanke M."/>
            <person name="Haas B.J."/>
            <person name="Wortman J.R."/>
            <person name="Fraser-Liggett C.M."/>
            <person name="Ravel J."/>
            <person name="Rabinowicz P.D."/>
        </authorList>
    </citation>
    <scope>NUCLEOTIDE SEQUENCE [LARGE SCALE GENOMIC DNA]</scope>
    <source>
        <strain evidence="3">cv. Hale</strain>
    </source>
</reference>
<evidence type="ECO:0000256" key="1">
    <source>
        <dbReference type="SAM" id="MobiDB-lite"/>
    </source>
</evidence>
<gene>
    <name evidence="2" type="ORF">RCOM_1842510</name>
</gene>
<feature type="region of interest" description="Disordered" evidence="1">
    <location>
        <begin position="197"/>
        <end position="228"/>
    </location>
</feature>
<feature type="region of interest" description="Disordered" evidence="1">
    <location>
        <begin position="1"/>
        <end position="93"/>
    </location>
</feature>
<proteinExistence type="predicted"/>
<dbReference type="InParanoid" id="B9TEX5"/>
<feature type="compositionally biased region" description="Low complexity" evidence="1">
    <location>
        <begin position="68"/>
        <end position="77"/>
    </location>
</feature>
<evidence type="ECO:0000313" key="3">
    <source>
        <dbReference type="Proteomes" id="UP000008311"/>
    </source>
</evidence>